<evidence type="ECO:0000313" key="3">
    <source>
        <dbReference type="Proteomes" id="UP000319619"/>
    </source>
</evidence>
<protein>
    <submittedName>
        <fullName evidence="2">Uncharacterized protein</fullName>
    </submittedName>
</protein>
<dbReference type="EMBL" id="NJBN01000006">
    <property type="protein sequence ID" value="TKJ40014.1"/>
    <property type="molecule type" value="Genomic_DNA"/>
</dbReference>
<dbReference type="Proteomes" id="UP000319619">
    <property type="component" value="Unassembled WGS sequence"/>
</dbReference>
<feature type="transmembrane region" description="Helical" evidence="1">
    <location>
        <begin position="112"/>
        <end position="131"/>
    </location>
</feature>
<accession>A0A532UYH5</accession>
<dbReference type="AlphaFoldDB" id="A0A532UYH5"/>
<keyword evidence="1" id="KW-1133">Transmembrane helix</keyword>
<gene>
    <name evidence="2" type="ORF">CEE37_09770</name>
</gene>
<evidence type="ECO:0000313" key="2">
    <source>
        <dbReference type="EMBL" id="TKJ40014.1"/>
    </source>
</evidence>
<sequence length="273" mass="30878">MADKMKFKDMLILETKKIPKFKYIMEGLGYTLLIISFVIVLFISTLAILSGYGSLRLANDMVEQTCLQISDIINKTADVTGGKLTSADSTFIENSLHRLECNTKGLLDSSTIAFLFQLFTFILVSAGIYLLTQSQKNLRNAEKMARTTKKFVTTITASSAIEGYLTLTYHGSWKLRGETNAEIRGNVEDYLNELKASLDRLDKERMGIEFYQHKSFVDRVVDIRNNIKCMHSDNKEYCGGFEAIIESCHKILHDSGFVGRYDALRDALPDYPN</sequence>
<proteinExistence type="predicted"/>
<comment type="caution">
    <text evidence="2">The sequence shown here is derived from an EMBL/GenBank/DDBJ whole genome shotgun (WGS) entry which is preliminary data.</text>
</comment>
<evidence type="ECO:0000256" key="1">
    <source>
        <dbReference type="SAM" id="Phobius"/>
    </source>
</evidence>
<organism evidence="2 3">
    <name type="scientific">candidate division LCP-89 bacterium B3_LCP</name>
    <dbReference type="NCBI Taxonomy" id="2012998"/>
    <lineage>
        <taxon>Bacteria</taxon>
        <taxon>Pseudomonadati</taxon>
        <taxon>Bacteria division LCP-89</taxon>
    </lineage>
</organism>
<keyword evidence="1" id="KW-0472">Membrane</keyword>
<name>A0A532UYH5_UNCL8</name>
<feature type="transmembrane region" description="Helical" evidence="1">
    <location>
        <begin position="27"/>
        <end position="52"/>
    </location>
</feature>
<keyword evidence="1" id="KW-0812">Transmembrane</keyword>
<reference evidence="2 3" key="1">
    <citation type="submission" date="2017-06" db="EMBL/GenBank/DDBJ databases">
        <title>Novel microbial phyla capable of carbon fixation and sulfur reduction in deep-sea sediments.</title>
        <authorList>
            <person name="Huang J."/>
            <person name="Baker B."/>
            <person name="Wang Y."/>
        </authorList>
    </citation>
    <scope>NUCLEOTIDE SEQUENCE [LARGE SCALE GENOMIC DNA]</scope>
    <source>
        <strain evidence="2">B3_LCP</strain>
    </source>
</reference>